<dbReference type="EMBL" id="JAUSUF010000011">
    <property type="protein sequence ID" value="MDQ0150670.1"/>
    <property type="molecule type" value="Genomic_DNA"/>
</dbReference>
<keyword evidence="1" id="KW-0238">DNA-binding</keyword>
<organism evidence="3 4">
    <name type="scientific">Eubacterium multiforme</name>
    <dbReference type="NCBI Taxonomy" id="83339"/>
    <lineage>
        <taxon>Bacteria</taxon>
        <taxon>Bacillati</taxon>
        <taxon>Bacillota</taxon>
        <taxon>Clostridia</taxon>
        <taxon>Eubacteriales</taxon>
        <taxon>Eubacteriaceae</taxon>
        <taxon>Eubacterium</taxon>
    </lineage>
</organism>
<feature type="domain" description="HTH cro/C1-type" evidence="2">
    <location>
        <begin position="7"/>
        <end position="61"/>
    </location>
</feature>
<comment type="caution">
    <text evidence="3">The sequence shown here is derived from an EMBL/GenBank/DDBJ whole genome shotgun (WGS) entry which is preliminary data.</text>
</comment>
<dbReference type="PROSITE" id="PS50943">
    <property type="entry name" value="HTH_CROC1"/>
    <property type="match status" value="1"/>
</dbReference>
<name>A0ABT9UWI4_9FIRM</name>
<dbReference type="SUPFAM" id="SSF47413">
    <property type="entry name" value="lambda repressor-like DNA-binding domains"/>
    <property type="match status" value="1"/>
</dbReference>
<evidence type="ECO:0000313" key="4">
    <source>
        <dbReference type="Proteomes" id="UP001228504"/>
    </source>
</evidence>
<gene>
    <name evidence="3" type="ORF">J2S18_002619</name>
</gene>
<dbReference type="InterPro" id="IPR010982">
    <property type="entry name" value="Lambda_DNA-bd_dom_sf"/>
</dbReference>
<dbReference type="SMART" id="SM00530">
    <property type="entry name" value="HTH_XRE"/>
    <property type="match status" value="1"/>
</dbReference>
<dbReference type="CDD" id="cd00093">
    <property type="entry name" value="HTH_XRE"/>
    <property type="match status" value="1"/>
</dbReference>
<evidence type="ECO:0000259" key="2">
    <source>
        <dbReference type="PROSITE" id="PS50943"/>
    </source>
</evidence>
<sequence>MNLGERIKFFRKKINLSQEEFGKKCGLSRNAIYNYENNKRKPTIETLEKMAKILNITTHQLLITDESLKVLEDLLNEVDIKSGSELVEKKSKEIRSKYAESEEFCLFDIDRMFLSTILDIMSEACTSSALDYSIKDFSMDELNEISDFVFNSYKLKINEILERHKLENQKEILEKGFKIANNILKKKEKK</sequence>
<dbReference type="RefSeq" id="WP_307487395.1">
    <property type="nucleotide sequence ID" value="NZ_JAUSUF010000011.1"/>
</dbReference>
<reference evidence="3 4" key="1">
    <citation type="submission" date="2023-07" db="EMBL/GenBank/DDBJ databases">
        <title>Genomic Encyclopedia of Type Strains, Phase IV (KMG-IV): sequencing the most valuable type-strain genomes for metagenomic binning, comparative biology and taxonomic classification.</title>
        <authorList>
            <person name="Goeker M."/>
        </authorList>
    </citation>
    <scope>NUCLEOTIDE SEQUENCE [LARGE SCALE GENOMIC DNA]</scope>
    <source>
        <strain evidence="3 4">DSM 20694</strain>
    </source>
</reference>
<protein>
    <submittedName>
        <fullName evidence="3">Transcriptional regulator with XRE-family HTH domain</fullName>
    </submittedName>
</protein>
<dbReference type="PANTHER" id="PTHR46558:SF11">
    <property type="entry name" value="HTH-TYPE TRANSCRIPTIONAL REGULATOR XRE"/>
    <property type="match status" value="1"/>
</dbReference>
<keyword evidence="4" id="KW-1185">Reference proteome</keyword>
<dbReference type="Gene3D" id="1.10.260.40">
    <property type="entry name" value="lambda repressor-like DNA-binding domains"/>
    <property type="match status" value="1"/>
</dbReference>
<dbReference type="PANTHER" id="PTHR46558">
    <property type="entry name" value="TRACRIPTIONAL REGULATORY PROTEIN-RELATED-RELATED"/>
    <property type="match status" value="1"/>
</dbReference>
<dbReference type="InterPro" id="IPR001387">
    <property type="entry name" value="Cro/C1-type_HTH"/>
</dbReference>
<evidence type="ECO:0000313" key="3">
    <source>
        <dbReference type="EMBL" id="MDQ0150670.1"/>
    </source>
</evidence>
<accession>A0ABT9UWI4</accession>
<dbReference type="Proteomes" id="UP001228504">
    <property type="component" value="Unassembled WGS sequence"/>
</dbReference>
<dbReference type="Pfam" id="PF01381">
    <property type="entry name" value="HTH_3"/>
    <property type="match status" value="1"/>
</dbReference>
<proteinExistence type="predicted"/>
<evidence type="ECO:0000256" key="1">
    <source>
        <dbReference type="ARBA" id="ARBA00023125"/>
    </source>
</evidence>